<dbReference type="GO" id="GO:0022857">
    <property type="term" value="F:transmembrane transporter activity"/>
    <property type="evidence" value="ECO:0007669"/>
    <property type="project" value="InterPro"/>
</dbReference>
<dbReference type="GO" id="GO:0005886">
    <property type="term" value="C:plasma membrane"/>
    <property type="evidence" value="ECO:0007669"/>
    <property type="project" value="UniProtKB-SubCell"/>
</dbReference>
<feature type="transmembrane region" description="Helical" evidence="7">
    <location>
        <begin position="172"/>
        <end position="191"/>
    </location>
</feature>
<evidence type="ECO:0000259" key="8">
    <source>
        <dbReference type="PROSITE" id="PS50850"/>
    </source>
</evidence>
<feature type="transmembrane region" description="Helical" evidence="7">
    <location>
        <begin position="79"/>
        <end position="97"/>
    </location>
</feature>
<feature type="transmembrane region" description="Helical" evidence="7">
    <location>
        <begin position="369"/>
        <end position="391"/>
    </location>
</feature>
<feature type="transmembrane region" description="Helical" evidence="7">
    <location>
        <begin position="220"/>
        <end position="245"/>
    </location>
</feature>
<evidence type="ECO:0000256" key="1">
    <source>
        <dbReference type="ARBA" id="ARBA00004651"/>
    </source>
</evidence>
<dbReference type="PROSITE" id="PS50850">
    <property type="entry name" value="MFS"/>
    <property type="match status" value="1"/>
</dbReference>
<evidence type="ECO:0000256" key="7">
    <source>
        <dbReference type="SAM" id="Phobius"/>
    </source>
</evidence>
<keyword evidence="6 7" id="KW-0472">Membrane</keyword>
<organism evidence="9 10">
    <name type="scientific">Microbacter margulisiae</name>
    <dbReference type="NCBI Taxonomy" id="1350067"/>
    <lineage>
        <taxon>Bacteria</taxon>
        <taxon>Pseudomonadati</taxon>
        <taxon>Bacteroidota</taxon>
        <taxon>Bacteroidia</taxon>
        <taxon>Bacteroidales</taxon>
        <taxon>Porphyromonadaceae</taxon>
        <taxon>Microbacter</taxon>
    </lineage>
</organism>
<dbReference type="InterPro" id="IPR036259">
    <property type="entry name" value="MFS_trans_sf"/>
</dbReference>
<evidence type="ECO:0000256" key="3">
    <source>
        <dbReference type="ARBA" id="ARBA00022475"/>
    </source>
</evidence>
<feature type="transmembrane region" description="Helical" evidence="7">
    <location>
        <begin position="257"/>
        <end position="275"/>
    </location>
</feature>
<feature type="transmembrane region" description="Helical" evidence="7">
    <location>
        <begin position="287"/>
        <end position="320"/>
    </location>
</feature>
<protein>
    <submittedName>
        <fullName evidence="9">MFS family permease</fullName>
    </submittedName>
</protein>
<dbReference type="EMBL" id="JACHYB010000002">
    <property type="protein sequence ID" value="MBB3188280.1"/>
    <property type="molecule type" value="Genomic_DNA"/>
</dbReference>
<keyword evidence="2" id="KW-0813">Transport</keyword>
<dbReference type="Pfam" id="PF05977">
    <property type="entry name" value="MFS_3"/>
    <property type="match status" value="1"/>
</dbReference>
<dbReference type="CDD" id="cd06173">
    <property type="entry name" value="MFS_MefA_like"/>
    <property type="match status" value="1"/>
</dbReference>
<feature type="transmembrane region" description="Helical" evidence="7">
    <location>
        <begin position="109"/>
        <end position="131"/>
    </location>
</feature>
<dbReference type="PANTHER" id="PTHR23513:SF9">
    <property type="entry name" value="ENTEROBACTIN EXPORTER ENTS"/>
    <property type="match status" value="1"/>
</dbReference>
<keyword evidence="5 7" id="KW-1133">Transmembrane helix</keyword>
<evidence type="ECO:0000313" key="9">
    <source>
        <dbReference type="EMBL" id="MBB3188280.1"/>
    </source>
</evidence>
<keyword evidence="4 7" id="KW-0812">Transmembrane</keyword>
<sequence>MPTLRYSAFTKNKSLVIFLIVRVFSTFVFQMTSVAIGWQMYSITHSAFDLGLVGLVQFIPMVLFTLIVGMVADRFNRKLIICISQAVLAAAFIFLSISSHMGWVNREWILGIVFFLGTANAFQGPAIRSLLPNIVSKESFTQATAGVSSLTQVATIVGPALGGILYLLSPSVVYLISGSFALISTIIVLFIKVSQNREQREPVTAKSLVMGISFIKERPTILGAISLDLFAVLFGGATALLPIYASSILKTGSLGLGMLRSAPAVGAMLVSLYLARHPIRRAVGRSMFAAVVVFGIATLIFAVSRIFVLSLAALVVLGAADVISVVIRSTLVQLGTPDAMRGRVNSITQLFIGTSNQLGEFESGVTASWFGVVPAAILGGVGTIAVVLAWVKLFPSLYREDAFQYDGR</sequence>
<dbReference type="RefSeq" id="WP_183414045.1">
    <property type="nucleotide sequence ID" value="NZ_JACHYB010000002.1"/>
</dbReference>
<evidence type="ECO:0000256" key="2">
    <source>
        <dbReference type="ARBA" id="ARBA00022448"/>
    </source>
</evidence>
<dbReference type="InterPro" id="IPR010290">
    <property type="entry name" value="TM_effector"/>
</dbReference>
<dbReference type="InterPro" id="IPR020846">
    <property type="entry name" value="MFS_dom"/>
</dbReference>
<evidence type="ECO:0000313" key="10">
    <source>
        <dbReference type="Proteomes" id="UP000544222"/>
    </source>
</evidence>
<evidence type="ECO:0000256" key="6">
    <source>
        <dbReference type="ARBA" id="ARBA00023136"/>
    </source>
</evidence>
<keyword evidence="10" id="KW-1185">Reference proteome</keyword>
<feature type="transmembrane region" description="Helical" evidence="7">
    <location>
        <begin position="50"/>
        <end position="72"/>
    </location>
</feature>
<accession>A0A7W5DT45</accession>
<feature type="transmembrane region" description="Helical" evidence="7">
    <location>
        <begin position="15"/>
        <end position="38"/>
    </location>
</feature>
<evidence type="ECO:0000256" key="4">
    <source>
        <dbReference type="ARBA" id="ARBA00022692"/>
    </source>
</evidence>
<keyword evidence="3" id="KW-1003">Cell membrane</keyword>
<gene>
    <name evidence="9" type="ORF">FHX64_002478</name>
</gene>
<dbReference type="AlphaFoldDB" id="A0A7W5DT45"/>
<dbReference type="SUPFAM" id="SSF103473">
    <property type="entry name" value="MFS general substrate transporter"/>
    <property type="match status" value="1"/>
</dbReference>
<evidence type="ECO:0000256" key="5">
    <source>
        <dbReference type="ARBA" id="ARBA00022989"/>
    </source>
</evidence>
<proteinExistence type="predicted"/>
<comment type="caution">
    <text evidence="9">The sequence shown here is derived from an EMBL/GenBank/DDBJ whole genome shotgun (WGS) entry which is preliminary data.</text>
</comment>
<feature type="domain" description="Major facilitator superfamily (MFS) profile" evidence="8">
    <location>
        <begin position="1"/>
        <end position="196"/>
    </location>
</feature>
<reference evidence="9 10" key="1">
    <citation type="submission" date="2020-08" db="EMBL/GenBank/DDBJ databases">
        <title>Genomic Encyclopedia of Type Strains, Phase IV (KMG-IV): sequencing the most valuable type-strain genomes for metagenomic binning, comparative biology and taxonomic classification.</title>
        <authorList>
            <person name="Goeker M."/>
        </authorList>
    </citation>
    <scope>NUCLEOTIDE SEQUENCE [LARGE SCALE GENOMIC DNA]</scope>
    <source>
        <strain evidence="9 10">DSM 27471</strain>
    </source>
</reference>
<dbReference type="Proteomes" id="UP000544222">
    <property type="component" value="Unassembled WGS sequence"/>
</dbReference>
<feature type="transmembrane region" description="Helical" evidence="7">
    <location>
        <begin position="143"/>
        <end position="166"/>
    </location>
</feature>
<name>A0A7W5DT45_9PORP</name>
<dbReference type="Gene3D" id="1.20.1250.20">
    <property type="entry name" value="MFS general substrate transporter like domains"/>
    <property type="match status" value="1"/>
</dbReference>
<comment type="subcellular location">
    <subcellularLocation>
        <location evidence="1">Cell membrane</location>
        <topology evidence="1">Multi-pass membrane protein</topology>
    </subcellularLocation>
</comment>
<dbReference type="PANTHER" id="PTHR23513">
    <property type="entry name" value="INTEGRAL MEMBRANE EFFLUX PROTEIN-RELATED"/>
    <property type="match status" value="1"/>
</dbReference>